<dbReference type="Pfam" id="PF13145">
    <property type="entry name" value="Rotamase_2"/>
    <property type="match status" value="1"/>
</dbReference>
<dbReference type="Pfam" id="PF13624">
    <property type="entry name" value="SurA_N_3"/>
    <property type="match status" value="1"/>
</dbReference>
<evidence type="ECO:0000256" key="3">
    <source>
        <dbReference type="ARBA" id="ARBA00022692"/>
    </source>
</evidence>
<comment type="subcellular location">
    <subcellularLocation>
        <location evidence="1">Cell membrane</location>
        <topology evidence="1">Single-pass type II membrane protein</topology>
    </subcellularLocation>
</comment>
<keyword evidence="5" id="KW-0472">Membrane</keyword>
<evidence type="ECO:0000256" key="4">
    <source>
        <dbReference type="ARBA" id="ARBA00022989"/>
    </source>
</evidence>
<keyword evidence="11" id="KW-1185">Reference proteome</keyword>
<keyword evidence="4" id="KW-1133">Transmembrane helix</keyword>
<evidence type="ECO:0000256" key="1">
    <source>
        <dbReference type="ARBA" id="ARBA00004401"/>
    </source>
</evidence>
<evidence type="ECO:0000313" key="10">
    <source>
        <dbReference type="EMBL" id="QEA16768.1"/>
    </source>
</evidence>
<keyword evidence="6" id="KW-0143">Chaperone</keyword>
<dbReference type="PANTHER" id="PTHR47529">
    <property type="entry name" value="PEPTIDYL-PROLYL CIS-TRANS ISOMERASE D"/>
    <property type="match status" value="1"/>
</dbReference>
<dbReference type="InterPro" id="IPR027304">
    <property type="entry name" value="Trigger_fact/SurA_dom_sf"/>
</dbReference>
<dbReference type="OrthoDB" id="9768393at2"/>
<dbReference type="GO" id="GO:0003755">
    <property type="term" value="F:peptidyl-prolyl cis-trans isomerase activity"/>
    <property type="evidence" value="ECO:0007669"/>
    <property type="project" value="InterPro"/>
</dbReference>
<gene>
    <name evidence="10" type="ORF">FRF71_11855</name>
</gene>
<dbReference type="AlphaFoldDB" id="A0A5B8S6L6"/>
<accession>A0A5B8S6L6</accession>
<feature type="signal peptide" evidence="8">
    <location>
        <begin position="1"/>
        <end position="30"/>
    </location>
</feature>
<dbReference type="InterPro" id="IPR052029">
    <property type="entry name" value="PpiD_chaperone"/>
</dbReference>
<reference evidence="10 11" key="1">
    <citation type="journal article" date="2013" name="J. Microbiol. Biotechnol.">
        <title>Novosphingobium ginsenosidimutans sp. nov., with the ability to convert ginsenoside.</title>
        <authorList>
            <person name="Kim J.K."/>
            <person name="He D."/>
            <person name="Liu Q.M."/>
            <person name="Park H.Y."/>
            <person name="Jung M.S."/>
            <person name="Yoon M.H."/>
            <person name="Kim S.C."/>
            <person name="Im W.T."/>
        </authorList>
    </citation>
    <scope>NUCLEOTIDE SEQUENCE [LARGE SCALE GENOMIC DNA]</scope>
    <source>
        <strain evidence="10 11">FW-6</strain>
    </source>
</reference>
<dbReference type="KEGG" id="ngf:FRF71_11855"/>
<evidence type="ECO:0000256" key="6">
    <source>
        <dbReference type="ARBA" id="ARBA00023186"/>
    </source>
</evidence>
<evidence type="ECO:0000256" key="8">
    <source>
        <dbReference type="SAM" id="SignalP"/>
    </source>
</evidence>
<dbReference type="Gene3D" id="1.10.4030.10">
    <property type="entry name" value="Porin chaperone SurA, peptide-binding domain"/>
    <property type="match status" value="1"/>
</dbReference>
<dbReference type="SUPFAM" id="SSF109998">
    <property type="entry name" value="Triger factor/SurA peptide-binding domain-like"/>
    <property type="match status" value="1"/>
</dbReference>
<feature type="chain" id="PRO_5023104824" description="PpiC domain-containing protein" evidence="8">
    <location>
        <begin position="31"/>
        <end position="644"/>
    </location>
</feature>
<evidence type="ECO:0000256" key="5">
    <source>
        <dbReference type="ARBA" id="ARBA00023136"/>
    </source>
</evidence>
<dbReference type="Proteomes" id="UP000321172">
    <property type="component" value="Chromosome"/>
</dbReference>
<dbReference type="InterPro" id="IPR000297">
    <property type="entry name" value="PPIase_PpiC"/>
</dbReference>
<dbReference type="GO" id="GO:0005886">
    <property type="term" value="C:plasma membrane"/>
    <property type="evidence" value="ECO:0007669"/>
    <property type="project" value="UniProtKB-SubCell"/>
</dbReference>
<dbReference type="RefSeq" id="WP_147090847.1">
    <property type="nucleotide sequence ID" value="NZ_BAABJD010000002.1"/>
</dbReference>
<comment type="similarity">
    <text evidence="7">Belongs to the PpiD chaperone family.</text>
</comment>
<keyword evidence="8" id="KW-0732">Signal</keyword>
<proteinExistence type="inferred from homology"/>
<dbReference type="PANTHER" id="PTHR47529:SF1">
    <property type="entry name" value="PERIPLASMIC CHAPERONE PPID"/>
    <property type="match status" value="1"/>
</dbReference>
<feature type="domain" description="PpiC" evidence="9">
    <location>
        <begin position="253"/>
        <end position="372"/>
    </location>
</feature>
<evidence type="ECO:0000259" key="9">
    <source>
        <dbReference type="Pfam" id="PF13145"/>
    </source>
</evidence>
<dbReference type="EMBL" id="CP042345">
    <property type="protein sequence ID" value="QEA16768.1"/>
    <property type="molecule type" value="Genomic_DNA"/>
</dbReference>
<name>A0A5B8S6L6_9SPHN</name>
<keyword evidence="2" id="KW-1003">Cell membrane</keyword>
<sequence>MLQFFRKSFNSKFGLALVMGFLLLLGLAFAAGDIAGNKSFGGVAGGDRAATVGKGRVDTSEVERAVTRTVENLRREQPTVTLRDFIAQGGFDQVLRNVIDLAAIHEFGKKHGLFIGDRLIDSEIAKLPDVQGPDGKVSDQLYQAFLRQRGLTDAQLRRELGNSLMARQLLANADLGVAVPSAVVQRYAAVVTERRTGQIGLLPSAAFAPKTVPSDSELGTWYAANHKTFVRPERRVIRYATFTDAVLKTVPAPTEAEIAAAYNANKAKYEASENRKVSQLILPTEAAAKAALAEAAGKSLEAVAAGKGLSVATLAPLGKSQLAIQTSQAAANAAFDAPKGKVLGPIKAPLGWVLLRVDAIEGKAGKTLDQARAELLPELTTQKRRAALTDFSARIEEEFDNGSTLTDVAKELGLTLTETQPLLANGQVFGQDGKTAPAELARVFTTAFAMESEGQPQLAEVEPGKQFIVFDVAQIQPAAPPPLAEVKQQAIAEYQLAKGAIAARAAALKIEAQVKQGKDLGAALAVLGLPLPPVDQVNLPREQVQQMGQQTPPPLAMLFALAKGQVKLMGAPRNRGWYVVRVTDVIPGQVAANDPRLPEFQQTMARVTSQEYSQQLRAAMRGEVGAKRNDAAINALKTRLSGGN</sequence>
<keyword evidence="3" id="KW-0812">Transmembrane</keyword>
<protein>
    <recommendedName>
        <fullName evidence="9">PpiC domain-containing protein</fullName>
    </recommendedName>
</protein>
<evidence type="ECO:0000256" key="7">
    <source>
        <dbReference type="ARBA" id="ARBA00038408"/>
    </source>
</evidence>
<evidence type="ECO:0000313" key="11">
    <source>
        <dbReference type="Proteomes" id="UP000321172"/>
    </source>
</evidence>
<evidence type="ECO:0000256" key="2">
    <source>
        <dbReference type="ARBA" id="ARBA00022475"/>
    </source>
</evidence>
<organism evidence="10 11">
    <name type="scientific">Novosphingobium ginsenosidimutans</name>
    <dbReference type="NCBI Taxonomy" id="1176536"/>
    <lineage>
        <taxon>Bacteria</taxon>
        <taxon>Pseudomonadati</taxon>
        <taxon>Pseudomonadota</taxon>
        <taxon>Alphaproteobacteria</taxon>
        <taxon>Sphingomonadales</taxon>
        <taxon>Sphingomonadaceae</taxon>
        <taxon>Novosphingobium</taxon>
    </lineage>
</organism>